<dbReference type="GO" id="GO:0008909">
    <property type="term" value="F:isochorismate synthase activity"/>
    <property type="evidence" value="ECO:0007669"/>
    <property type="project" value="UniProtKB-UniRule"/>
</dbReference>
<evidence type="ECO:0000313" key="6">
    <source>
        <dbReference type="EMBL" id="MCM2681096.1"/>
    </source>
</evidence>
<keyword evidence="7" id="KW-1185">Reference proteome</keyword>
<evidence type="ECO:0000256" key="2">
    <source>
        <dbReference type="ARBA" id="ARBA00005297"/>
    </source>
</evidence>
<feature type="active site" description="Proton donor" evidence="4">
    <location>
        <position position="257"/>
    </location>
</feature>
<evidence type="ECO:0000256" key="1">
    <source>
        <dbReference type="ARBA" id="ARBA00000799"/>
    </source>
</evidence>
<evidence type="ECO:0000313" key="7">
    <source>
        <dbReference type="Proteomes" id="UP001165393"/>
    </source>
</evidence>
<gene>
    <name evidence="4" type="primary">menF</name>
    <name evidence="6" type="ORF">NAF29_15685</name>
</gene>
<protein>
    <recommendedName>
        <fullName evidence="4">Isochorismate synthase MenF</fullName>
        <ecNumber evidence="4">5.4.4.2</ecNumber>
    </recommendedName>
    <alternativeName>
        <fullName evidence="4">Isochorismate mutase</fullName>
    </alternativeName>
</protein>
<accession>A0AA41WAY8</accession>
<name>A0AA41WAY8_9GAMM</name>
<dbReference type="Gene3D" id="3.60.120.10">
    <property type="entry name" value="Anthranilate synthase"/>
    <property type="match status" value="1"/>
</dbReference>
<feature type="active site" description="Proton acceptor" evidence="4">
    <location>
        <position position="207"/>
    </location>
</feature>
<comment type="pathway">
    <text evidence="4">Quinol/quinone metabolism; menaquinone biosynthesis.</text>
</comment>
<evidence type="ECO:0000256" key="4">
    <source>
        <dbReference type="HAMAP-Rule" id="MF_01935"/>
    </source>
</evidence>
<dbReference type="GO" id="GO:0000287">
    <property type="term" value="F:magnesium ion binding"/>
    <property type="evidence" value="ECO:0007669"/>
    <property type="project" value="UniProtKB-UniRule"/>
</dbReference>
<dbReference type="EC" id="5.4.4.2" evidence="4"/>
<keyword evidence="4" id="KW-0479">Metal-binding</keyword>
<keyword evidence="4" id="KW-0474">Menaquinone biosynthesis</keyword>
<comment type="cofactor">
    <cofactor evidence="4">
        <name>Mg(2+)</name>
        <dbReference type="ChEBI" id="CHEBI:18420"/>
    </cofactor>
</comment>
<dbReference type="GO" id="GO:0009234">
    <property type="term" value="P:menaquinone biosynthetic process"/>
    <property type="evidence" value="ECO:0007669"/>
    <property type="project" value="UniProtKB-UniRule"/>
</dbReference>
<dbReference type="RefSeq" id="WP_251262567.1">
    <property type="nucleotide sequence ID" value="NZ_JAMQGP010000008.1"/>
</dbReference>
<dbReference type="InterPro" id="IPR004561">
    <property type="entry name" value="IsoChor_synthase"/>
</dbReference>
<dbReference type="PANTHER" id="PTHR42839">
    <property type="entry name" value="ISOCHORISMATE SYNTHASE ENTC"/>
    <property type="match status" value="1"/>
</dbReference>
<dbReference type="NCBIfam" id="TIGR00543">
    <property type="entry name" value="isochor_syn"/>
    <property type="match status" value="1"/>
</dbReference>
<feature type="domain" description="Chorismate-utilising enzyme C-terminal" evidence="5">
    <location>
        <begin position="187"/>
        <end position="439"/>
    </location>
</feature>
<dbReference type="EMBL" id="JAMQGP010000008">
    <property type="protein sequence ID" value="MCM2681096.1"/>
    <property type="molecule type" value="Genomic_DNA"/>
</dbReference>
<comment type="similarity">
    <text evidence="2 4">Belongs to the isochorismate synthase family.</text>
</comment>
<dbReference type="InterPro" id="IPR034681">
    <property type="entry name" value="MenF"/>
</dbReference>
<dbReference type="HAMAP" id="MF_01935">
    <property type="entry name" value="MenF"/>
    <property type="match status" value="1"/>
</dbReference>
<feature type="binding site" evidence="4">
    <location>
        <position position="301"/>
    </location>
    <ligand>
        <name>Mg(2+)</name>
        <dbReference type="ChEBI" id="CHEBI:18420"/>
    </ligand>
</feature>
<dbReference type="AlphaFoldDB" id="A0AA41WAY8"/>
<comment type="caution">
    <text evidence="6">The sequence shown here is derived from an EMBL/GenBank/DDBJ whole genome shotgun (WGS) entry which is preliminary data.</text>
</comment>
<feature type="binding site" evidence="4">
    <location>
        <position position="435"/>
    </location>
    <ligand>
        <name>Mg(2+)</name>
        <dbReference type="ChEBI" id="CHEBI:18420"/>
    </ligand>
</feature>
<dbReference type="InterPro" id="IPR005801">
    <property type="entry name" value="ADC_synthase"/>
</dbReference>
<comment type="catalytic activity">
    <reaction evidence="1 4">
        <text>chorismate = isochorismate</text>
        <dbReference type="Rhea" id="RHEA:18985"/>
        <dbReference type="ChEBI" id="CHEBI:29748"/>
        <dbReference type="ChEBI" id="CHEBI:29780"/>
        <dbReference type="EC" id="5.4.4.2"/>
    </reaction>
</comment>
<dbReference type="Proteomes" id="UP001165393">
    <property type="component" value="Unassembled WGS sequence"/>
</dbReference>
<dbReference type="Pfam" id="PF00425">
    <property type="entry name" value="Chorismate_bind"/>
    <property type="match status" value="1"/>
</dbReference>
<proteinExistence type="inferred from homology"/>
<comment type="pathway">
    <text evidence="4">Quinol/quinone metabolism; 1,4-dihydroxy-2-naphthoate biosynthesis; 1,4-dihydroxy-2-naphthoate from chorismate: step 1/7.</text>
</comment>
<dbReference type="SUPFAM" id="SSF56322">
    <property type="entry name" value="ADC synthase"/>
    <property type="match status" value="1"/>
</dbReference>
<keyword evidence="4" id="KW-0460">Magnesium</keyword>
<reference evidence="6 7" key="1">
    <citation type="journal article" date="2013" name="Antonie Van Leeuwenhoek">
        <title>Echinimonas agarilytica gen. nov., sp. nov., a new gammaproteobacterium isolated from the sea urchin Strongylocentrotus intermedius.</title>
        <authorList>
            <person name="Nedashkovskaya O.I."/>
            <person name="Stenkova A.M."/>
            <person name="Zhukova N.V."/>
            <person name="Van Trappen S."/>
            <person name="Lee J.S."/>
            <person name="Kim S.B."/>
        </authorList>
    </citation>
    <scope>NUCLEOTIDE SEQUENCE [LARGE SCALE GENOMIC DNA]</scope>
    <source>
        <strain evidence="6 7">KMM 6351</strain>
    </source>
</reference>
<evidence type="ECO:0000259" key="5">
    <source>
        <dbReference type="Pfam" id="PF00425"/>
    </source>
</evidence>
<organism evidence="6 7">
    <name type="scientific">Echinimonas agarilytica</name>
    <dbReference type="NCBI Taxonomy" id="1215918"/>
    <lineage>
        <taxon>Bacteria</taxon>
        <taxon>Pseudomonadati</taxon>
        <taxon>Pseudomonadota</taxon>
        <taxon>Gammaproteobacteria</taxon>
        <taxon>Alteromonadales</taxon>
        <taxon>Echinimonadaceae</taxon>
        <taxon>Echinimonas</taxon>
    </lineage>
</organism>
<keyword evidence="3 4" id="KW-0413">Isomerase</keyword>
<dbReference type="PANTHER" id="PTHR42839:SF2">
    <property type="entry name" value="ISOCHORISMATE SYNTHASE ENTC"/>
    <property type="match status" value="1"/>
</dbReference>
<sequence>MQTVALTPLEDAIKRLSQQLECLSIPEHPTLVQLQVKLSTTQALPWLNEQVEFPKLYWQSRDHQTEAAISGSVDTWWLDQACANKATWRRHQTHSEQLDWRYYGGHGFTLGDPRVTEMGGNRLYLPKHEFRRQGDQHWLLFYVAIEPSQWRAQIRKAQAELNNLKAPAPLRAPTLSVSQQEHQPDYSGWEQLVENLTQAQQQLEIPKVVLCRETKLTTEHSPNCWQLLQTWQRQQPHCYHFGIQTNEHSSFFGCSPERLFHRQQQHLQTEALAGTCSRHQDAAQTARMADQLMQDQKNILENRLVADDIQQQLTPLTEHLSIESPAHLVELTQVSHLCRDIHAQLKANVSDQDLLQALHPTAAVGGLPRQSAQQYLIKHEPVKRGWYAGVFGMVGDESSEYCVTIRSIQQHNRELSLYTGAGIVEGSEPCSEWHELNSKLASAMAVVQPAYHE</sequence>
<evidence type="ECO:0000256" key="3">
    <source>
        <dbReference type="ARBA" id="ARBA00023235"/>
    </source>
</evidence>
<dbReference type="InterPro" id="IPR015890">
    <property type="entry name" value="Chorismate_C"/>
</dbReference>
<comment type="function">
    <text evidence="4">Catalyzes the conversion of chorismate to isochorismate.</text>
</comment>